<feature type="signal peptide" evidence="1">
    <location>
        <begin position="1"/>
        <end position="24"/>
    </location>
</feature>
<protein>
    <recommendedName>
        <fullName evidence="2">Ice-binding protein C-terminal domain-containing protein</fullName>
    </recommendedName>
</protein>
<feature type="domain" description="Ice-binding protein C-terminal" evidence="2">
    <location>
        <begin position="200"/>
        <end position="224"/>
    </location>
</feature>
<dbReference type="NCBIfam" id="TIGR02595">
    <property type="entry name" value="PEP_CTERM"/>
    <property type="match status" value="1"/>
</dbReference>
<sequence length="226" mass="23389">MVFGKAMRVGACLLACAAAGVAQADTVNISGFLGGRHAAVDIDAPNNINASAGEFTGTWNGNSFSAMCVDVLHYMNFGTTWTNYSAVTPATYGFTPTQVGLFNRLYTNFYASSHTSNQNAAAFQIAVWEITYDGNGSLNVNAGNFDLGTGGDATARSTAAGWLAGLGALPTGAWSFTVLDSKTPVTGGQAATQDLLVAMPVPEPGTWALLMAGLGLMGLVSRRRLS</sequence>
<feature type="chain" id="PRO_5035292149" description="Ice-binding protein C-terminal domain-containing protein" evidence="1">
    <location>
        <begin position="25"/>
        <end position="226"/>
    </location>
</feature>
<evidence type="ECO:0000313" key="3">
    <source>
        <dbReference type="EMBL" id="BBO21715.1"/>
    </source>
</evidence>
<dbReference type="EMBL" id="AP021857">
    <property type="protein sequence ID" value="BBO21715.1"/>
    <property type="molecule type" value="Genomic_DNA"/>
</dbReference>
<evidence type="ECO:0000259" key="2">
    <source>
        <dbReference type="Pfam" id="PF07589"/>
    </source>
</evidence>
<dbReference type="InterPro" id="IPR013424">
    <property type="entry name" value="Ice-binding_C"/>
</dbReference>
<dbReference type="Pfam" id="PF07589">
    <property type="entry name" value="PEP-CTERM"/>
    <property type="match status" value="1"/>
</dbReference>
<reference evidence="3" key="1">
    <citation type="journal article" name="DNA Res.">
        <title>The physiological potential of anammox bacteria as revealed by their core genome structure.</title>
        <authorList>
            <person name="Okubo T."/>
            <person name="Toyoda A."/>
            <person name="Fukuhara K."/>
            <person name="Uchiyama I."/>
            <person name="Harigaya Y."/>
            <person name="Kuroiwa M."/>
            <person name="Suzuki T."/>
            <person name="Murakami Y."/>
            <person name="Suwa Y."/>
            <person name="Takami H."/>
        </authorList>
    </citation>
    <scope>NUCLEOTIDE SEQUENCE</scope>
    <source>
        <strain evidence="3">317325-3</strain>
    </source>
</reference>
<evidence type="ECO:0000256" key="1">
    <source>
        <dbReference type="SAM" id="SignalP"/>
    </source>
</evidence>
<accession>A0A809RBI9</accession>
<evidence type="ECO:0000313" key="4">
    <source>
        <dbReference type="Proteomes" id="UP000662914"/>
    </source>
</evidence>
<dbReference type="AlphaFoldDB" id="A0A809RBI9"/>
<proteinExistence type="predicted"/>
<organism evidence="3 4">
    <name type="scientific">Candidatus Desulfobacillus denitrificans</name>
    <dbReference type="NCBI Taxonomy" id="2608985"/>
    <lineage>
        <taxon>Bacteria</taxon>
        <taxon>Pseudomonadati</taxon>
        <taxon>Pseudomonadota</taxon>
        <taxon>Betaproteobacteria</taxon>
        <taxon>Candidatus Desulfobacillus</taxon>
    </lineage>
</organism>
<name>A0A809RBI9_9PROT</name>
<dbReference type="Proteomes" id="UP000662914">
    <property type="component" value="Chromosome"/>
</dbReference>
<keyword evidence="1" id="KW-0732">Signal</keyword>
<gene>
    <name evidence="3" type="ORF">DSYM_24140</name>
</gene>
<dbReference type="KEGG" id="ddz:DSYM_24140"/>